<keyword evidence="6" id="KW-1185">Reference proteome</keyword>
<feature type="region of interest" description="Disordered" evidence="4">
    <location>
        <begin position="275"/>
        <end position="307"/>
    </location>
</feature>
<feature type="binding site" evidence="3">
    <location>
        <position position="123"/>
    </location>
    <ligand>
        <name>a divalent metal cation</name>
        <dbReference type="ChEBI" id="CHEBI:60240"/>
        <label>1</label>
    </ligand>
</feature>
<evidence type="ECO:0000256" key="1">
    <source>
        <dbReference type="ARBA" id="ARBA00022723"/>
    </source>
</evidence>
<dbReference type="CDD" id="cd01310">
    <property type="entry name" value="TatD_DNAse"/>
    <property type="match status" value="1"/>
</dbReference>
<evidence type="ECO:0000313" key="5">
    <source>
        <dbReference type="EMBL" id="PVZ07965.1"/>
    </source>
</evidence>
<feature type="binding site" evidence="3">
    <location>
        <position position="240"/>
    </location>
    <ligand>
        <name>a divalent metal cation</name>
        <dbReference type="ChEBI" id="CHEBI:60240"/>
        <label>1</label>
    </ligand>
</feature>
<dbReference type="PANTHER" id="PTHR46124">
    <property type="entry name" value="D-AMINOACYL-TRNA DEACYLASE"/>
    <property type="match status" value="1"/>
</dbReference>
<accession>A0A2U1F6Z6</accession>
<dbReference type="RefSeq" id="WP_116709640.1">
    <property type="nucleotide sequence ID" value="NZ_QEKW01000010.1"/>
</dbReference>
<dbReference type="Pfam" id="PF01026">
    <property type="entry name" value="TatD_DNase"/>
    <property type="match status" value="1"/>
</dbReference>
<keyword evidence="2" id="KW-0378">Hydrolase</keyword>
<feature type="binding site" evidence="3">
    <location>
        <position position="35"/>
    </location>
    <ligand>
        <name>a divalent metal cation</name>
        <dbReference type="ChEBI" id="CHEBI:60240"/>
        <label>1</label>
    </ligand>
</feature>
<feature type="binding site" evidence="3">
    <location>
        <position position="164"/>
    </location>
    <ligand>
        <name>a divalent metal cation</name>
        <dbReference type="ChEBI" id="CHEBI:60240"/>
        <label>2</label>
    </ligand>
</feature>
<dbReference type="Gene3D" id="3.20.20.140">
    <property type="entry name" value="Metal-dependent hydrolases"/>
    <property type="match status" value="1"/>
</dbReference>
<dbReference type="AlphaFoldDB" id="A0A2U1F6Z6"/>
<gene>
    <name evidence="5" type="ORF">C8D89_110118</name>
</gene>
<feature type="binding site" evidence="3">
    <location>
        <position position="37"/>
    </location>
    <ligand>
        <name>a divalent metal cation</name>
        <dbReference type="ChEBI" id="CHEBI:60240"/>
        <label>1</label>
    </ligand>
</feature>
<sequence length="307" mass="33446">MAEGSKKSDREPGRRADRVPPPVPEPIGPPVVDAHTHLDACGAREPGVLAQVLDRATSAGVAAMVTTADDLASARWAAWAADTDERVFAAVGLHPTRSNDLTDDARRAIEELTALPRVVAVGESGLDDYWTTRREDCAPLDVQREAFAWHIDLAKRTGLPLVVHDRDAHDAILDVLTAEGAPPMTVFHCFSGGPELARRCAEEGWYASLSGTVTFRNANAAELRRAAQQVPGELVLVETDAPFLTPHPYRGRPNEPYCIPHTVRGLAELRDEPAERLAETSARNAQRAFRLAEQPQPSRSVERRGTQ</sequence>
<dbReference type="GO" id="GO:0005829">
    <property type="term" value="C:cytosol"/>
    <property type="evidence" value="ECO:0007669"/>
    <property type="project" value="TreeGrafter"/>
</dbReference>
<evidence type="ECO:0000256" key="2">
    <source>
        <dbReference type="ARBA" id="ARBA00022801"/>
    </source>
</evidence>
<dbReference type="InterPro" id="IPR015991">
    <property type="entry name" value="TatD/YcfH-like"/>
</dbReference>
<dbReference type="GO" id="GO:0016788">
    <property type="term" value="F:hydrolase activity, acting on ester bonds"/>
    <property type="evidence" value="ECO:0007669"/>
    <property type="project" value="InterPro"/>
</dbReference>
<dbReference type="OrthoDB" id="9810005at2"/>
<dbReference type="FunFam" id="3.20.20.140:FF:000005">
    <property type="entry name" value="TatD family hydrolase"/>
    <property type="match status" value="1"/>
</dbReference>
<feature type="binding site" evidence="3">
    <location>
        <position position="188"/>
    </location>
    <ligand>
        <name>a divalent metal cation</name>
        <dbReference type="ChEBI" id="CHEBI:60240"/>
        <label>2</label>
    </ligand>
</feature>
<evidence type="ECO:0000256" key="3">
    <source>
        <dbReference type="PIRSR" id="PIRSR005902-1"/>
    </source>
</evidence>
<feature type="compositionally biased region" description="Basic and acidic residues" evidence="4">
    <location>
        <begin position="1"/>
        <end position="18"/>
    </location>
</feature>
<dbReference type="SUPFAM" id="SSF51556">
    <property type="entry name" value="Metallo-dependent hydrolases"/>
    <property type="match status" value="1"/>
</dbReference>
<dbReference type="InterPro" id="IPR032466">
    <property type="entry name" value="Metal_Hydrolase"/>
</dbReference>
<dbReference type="PANTHER" id="PTHR46124:SF2">
    <property type="entry name" value="D-AMINOACYL-TRNA DEACYLASE"/>
    <property type="match status" value="1"/>
</dbReference>
<evidence type="ECO:0000313" key="6">
    <source>
        <dbReference type="Proteomes" id="UP000245639"/>
    </source>
</evidence>
<dbReference type="PROSITE" id="PS01090">
    <property type="entry name" value="TATD_2"/>
    <property type="match status" value="1"/>
</dbReference>
<dbReference type="NCBIfam" id="TIGR00010">
    <property type="entry name" value="YchF/TatD family DNA exonuclease"/>
    <property type="match status" value="1"/>
</dbReference>
<name>A0A2U1F6Z6_9PSEU</name>
<reference evidence="5 6" key="1">
    <citation type="submission" date="2018-04" db="EMBL/GenBank/DDBJ databases">
        <title>Genomic Encyclopedia of Type Strains, Phase IV (KMG-IV): sequencing the most valuable type-strain genomes for metagenomic binning, comparative biology and taxonomic classification.</title>
        <authorList>
            <person name="Goeker M."/>
        </authorList>
    </citation>
    <scope>NUCLEOTIDE SEQUENCE [LARGE SCALE GENOMIC DNA]</scope>
    <source>
        <strain evidence="5 6">DSM 45771</strain>
    </source>
</reference>
<dbReference type="InterPro" id="IPR001130">
    <property type="entry name" value="TatD-like"/>
</dbReference>
<feature type="region of interest" description="Disordered" evidence="4">
    <location>
        <begin position="1"/>
        <end position="26"/>
    </location>
</feature>
<dbReference type="EMBL" id="QEKW01000010">
    <property type="protein sequence ID" value="PVZ07965.1"/>
    <property type="molecule type" value="Genomic_DNA"/>
</dbReference>
<comment type="caution">
    <text evidence="5">The sequence shown here is derived from an EMBL/GenBank/DDBJ whole genome shotgun (WGS) entry which is preliminary data.</text>
</comment>
<dbReference type="PIRSF" id="PIRSF005902">
    <property type="entry name" value="DNase_TatD"/>
    <property type="match status" value="1"/>
</dbReference>
<proteinExistence type="predicted"/>
<keyword evidence="1 3" id="KW-0479">Metal-binding</keyword>
<organism evidence="5 6">
    <name type="scientific">Actinomycetospora cinnamomea</name>
    <dbReference type="NCBI Taxonomy" id="663609"/>
    <lineage>
        <taxon>Bacteria</taxon>
        <taxon>Bacillati</taxon>
        <taxon>Actinomycetota</taxon>
        <taxon>Actinomycetes</taxon>
        <taxon>Pseudonocardiales</taxon>
        <taxon>Pseudonocardiaceae</taxon>
        <taxon>Actinomycetospora</taxon>
    </lineage>
</organism>
<dbReference type="GO" id="GO:0004536">
    <property type="term" value="F:DNA nuclease activity"/>
    <property type="evidence" value="ECO:0007669"/>
    <property type="project" value="InterPro"/>
</dbReference>
<evidence type="ECO:0000256" key="4">
    <source>
        <dbReference type="SAM" id="MobiDB-lite"/>
    </source>
</evidence>
<dbReference type="Proteomes" id="UP000245639">
    <property type="component" value="Unassembled WGS sequence"/>
</dbReference>
<dbReference type="GO" id="GO:0046872">
    <property type="term" value="F:metal ion binding"/>
    <property type="evidence" value="ECO:0007669"/>
    <property type="project" value="UniProtKB-KW"/>
</dbReference>
<protein>
    <submittedName>
        <fullName evidence="5">TatD DNase family protein</fullName>
    </submittedName>
</protein>
<dbReference type="InterPro" id="IPR018228">
    <property type="entry name" value="DNase_TatD-rel_CS"/>
</dbReference>